<evidence type="ECO:0000256" key="3">
    <source>
        <dbReference type="ARBA" id="ARBA00022842"/>
    </source>
</evidence>
<dbReference type="GO" id="GO:0008934">
    <property type="term" value="F:inositol monophosphate 1-phosphatase activity"/>
    <property type="evidence" value="ECO:0007669"/>
    <property type="project" value="TreeGrafter"/>
</dbReference>
<dbReference type="FunCoup" id="D9Q0Q4">
    <property type="interactions" value="44"/>
</dbReference>
<evidence type="ECO:0000256" key="2">
    <source>
        <dbReference type="ARBA" id="ARBA00022801"/>
    </source>
</evidence>
<dbReference type="Gene3D" id="3.30.540.10">
    <property type="entry name" value="Fructose-1,6-Bisphosphatase, subunit A, domain 1"/>
    <property type="match status" value="1"/>
</dbReference>
<dbReference type="PROSITE" id="PS00629">
    <property type="entry name" value="IMP_1"/>
    <property type="match status" value="1"/>
</dbReference>
<name>D9Q0Q4_ACIS3</name>
<comment type="cofactor">
    <cofactor evidence="4">
        <name>Mg(2+)</name>
        <dbReference type="ChEBI" id="CHEBI:18420"/>
    </cofactor>
</comment>
<dbReference type="HOGENOM" id="CLU_044118_5_0_2"/>
<keyword evidence="3 4" id="KW-0460">Magnesium</keyword>
<dbReference type="SMR" id="D9Q0Q4"/>
<dbReference type="KEGG" id="asc:ASAC_0485"/>
<dbReference type="SUPFAM" id="SSF56655">
    <property type="entry name" value="Carbohydrate phosphatase"/>
    <property type="match status" value="1"/>
</dbReference>
<evidence type="ECO:0000313" key="6">
    <source>
        <dbReference type="Proteomes" id="UP000000346"/>
    </source>
</evidence>
<dbReference type="PRINTS" id="PR00377">
    <property type="entry name" value="IMPHPHTASES"/>
</dbReference>
<dbReference type="InterPro" id="IPR020583">
    <property type="entry name" value="Inositol_monoP_metal-BS"/>
</dbReference>
<dbReference type="EC" id="3.1.3.25" evidence="5"/>
<dbReference type="GO" id="GO:0007165">
    <property type="term" value="P:signal transduction"/>
    <property type="evidence" value="ECO:0007669"/>
    <property type="project" value="TreeGrafter"/>
</dbReference>
<keyword evidence="1 4" id="KW-0479">Metal-binding</keyword>
<dbReference type="RefSeq" id="WP_013266404.1">
    <property type="nucleotide sequence ID" value="NC_014374.1"/>
</dbReference>
<dbReference type="AlphaFoldDB" id="D9Q0Q4"/>
<feature type="binding site" evidence="4">
    <location>
        <position position="81"/>
    </location>
    <ligand>
        <name>Mg(2+)</name>
        <dbReference type="ChEBI" id="CHEBI:18420"/>
        <label>1</label>
        <note>catalytic</note>
    </ligand>
</feature>
<protein>
    <submittedName>
        <fullName evidence="5">Inositol-1-monophosphatase</fullName>
        <ecNumber evidence="5">3.1.3.25</ecNumber>
    </submittedName>
</protein>
<proteinExistence type="predicted"/>
<evidence type="ECO:0000256" key="4">
    <source>
        <dbReference type="PIRSR" id="PIRSR600760-2"/>
    </source>
</evidence>
<dbReference type="OrthoDB" id="58111at2157"/>
<dbReference type="STRING" id="666510.ASAC_0485"/>
<keyword evidence="2 5" id="KW-0378">Hydrolase</keyword>
<reference evidence="5 6" key="1">
    <citation type="journal article" date="2010" name="Appl. Environ. Microbiol.">
        <title>The genome sequence of the crenarchaeon Acidilobus saccharovorans supports a new order, Acidilobales, and suggests an important ecological role in terrestrial acidic hot springs.</title>
        <authorList>
            <person name="Mardanov A.V."/>
            <person name="Svetlitchnyi V.A."/>
            <person name="Beletsky A.V."/>
            <person name="Prokofeva M.I."/>
            <person name="Bonch-Osmolovskaya E.A."/>
            <person name="Ravin N.V."/>
            <person name="Skryabin K.G."/>
        </authorList>
    </citation>
    <scope>NUCLEOTIDE SEQUENCE [LARGE SCALE GENOMIC DNA]</scope>
    <source>
        <strain evidence="6">DSM 16705 / JCM 18335 / VKM B-2471 / 345-15</strain>
    </source>
</reference>
<evidence type="ECO:0000256" key="1">
    <source>
        <dbReference type="ARBA" id="ARBA00022723"/>
    </source>
</evidence>
<accession>D9Q0Q4</accession>
<feature type="binding site" evidence="4">
    <location>
        <position position="66"/>
    </location>
    <ligand>
        <name>Mg(2+)</name>
        <dbReference type="ChEBI" id="CHEBI:18420"/>
        <label>1</label>
        <note>catalytic</note>
    </ligand>
</feature>
<dbReference type="InterPro" id="IPR000760">
    <property type="entry name" value="Inositol_monophosphatase-like"/>
</dbReference>
<sequence>MSKEVEDLRSLVVKIAEGAARMLREEWCTESTKKVKGETIRADLESERAIFEDLKAQGLSFRMVSEESGVMGSGDYTFIVDPLDGSLNYENCIPWCSVSIAVIPPGSRSLSDAVAGAVAPIGFGKTISFGRGEGCFEGSERVSPATSESEIVFVYVERPEEAYRISRLFNYMPKLKVRSLGSSALEIAMVGLGRGLAFIDLRDKLRNVDVAAALGIARECGAATLNSRGDELSGDIDKVSVVGDVIVVRKERAGDIIRAVSEPP</sequence>
<feature type="binding site" evidence="4">
    <location>
        <position position="83"/>
    </location>
    <ligand>
        <name>Mg(2+)</name>
        <dbReference type="ChEBI" id="CHEBI:18420"/>
        <label>1</label>
        <note>catalytic</note>
    </ligand>
</feature>
<dbReference type="Pfam" id="PF00459">
    <property type="entry name" value="Inositol_P"/>
    <property type="match status" value="1"/>
</dbReference>
<feature type="binding site" evidence="4">
    <location>
        <position position="84"/>
    </location>
    <ligand>
        <name>Mg(2+)</name>
        <dbReference type="ChEBI" id="CHEBI:18420"/>
        <label>1</label>
        <note>catalytic</note>
    </ligand>
</feature>
<dbReference type="PANTHER" id="PTHR20854">
    <property type="entry name" value="INOSITOL MONOPHOSPHATASE"/>
    <property type="match status" value="1"/>
</dbReference>
<gene>
    <name evidence="5" type="ordered locus">ASAC_0485</name>
</gene>
<dbReference type="Gene3D" id="3.40.190.80">
    <property type="match status" value="1"/>
</dbReference>
<dbReference type="eggNOG" id="arCOG01349">
    <property type="taxonomic scope" value="Archaea"/>
</dbReference>
<dbReference type="PANTHER" id="PTHR20854:SF4">
    <property type="entry name" value="INOSITOL-1-MONOPHOSPHATASE-RELATED"/>
    <property type="match status" value="1"/>
</dbReference>
<dbReference type="InParanoid" id="D9Q0Q4"/>
<dbReference type="GO" id="GO:0046872">
    <property type="term" value="F:metal ion binding"/>
    <property type="evidence" value="ECO:0007669"/>
    <property type="project" value="UniProtKB-KW"/>
</dbReference>
<evidence type="ECO:0000313" key="5">
    <source>
        <dbReference type="EMBL" id="ADL18892.1"/>
    </source>
</evidence>
<dbReference type="GeneID" id="9498716"/>
<feature type="binding site" evidence="4">
    <location>
        <position position="209"/>
    </location>
    <ligand>
        <name>Mg(2+)</name>
        <dbReference type="ChEBI" id="CHEBI:18420"/>
        <label>1</label>
        <note>catalytic</note>
    </ligand>
</feature>
<keyword evidence="6" id="KW-1185">Reference proteome</keyword>
<dbReference type="EMBL" id="CP001742">
    <property type="protein sequence ID" value="ADL18892.1"/>
    <property type="molecule type" value="Genomic_DNA"/>
</dbReference>
<organism evidence="5 6">
    <name type="scientific">Acidilobus saccharovorans (strain DSM 16705 / JCM 18335 / VKM B-2471 / 345-15)</name>
    <dbReference type="NCBI Taxonomy" id="666510"/>
    <lineage>
        <taxon>Archaea</taxon>
        <taxon>Thermoproteota</taxon>
        <taxon>Thermoprotei</taxon>
        <taxon>Acidilobales</taxon>
        <taxon>Acidilobaceae</taxon>
        <taxon>Acidilobus</taxon>
    </lineage>
</organism>
<dbReference type="GO" id="GO:0006020">
    <property type="term" value="P:inositol metabolic process"/>
    <property type="evidence" value="ECO:0007669"/>
    <property type="project" value="TreeGrafter"/>
</dbReference>
<dbReference type="Proteomes" id="UP000000346">
    <property type="component" value="Chromosome"/>
</dbReference>